<gene>
    <name evidence="5" type="ORF">HNR32_002569</name>
</gene>
<evidence type="ECO:0000313" key="5">
    <source>
        <dbReference type="EMBL" id="MBB5337407.1"/>
    </source>
</evidence>
<comment type="caution">
    <text evidence="5">The sequence shown here is derived from an EMBL/GenBank/DDBJ whole genome shotgun (WGS) entry which is preliminary data.</text>
</comment>
<evidence type="ECO:0000259" key="4">
    <source>
        <dbReference type="PROSITE" id="PS51071"/>
    </source>
</evidence>
<dbReference type="Gene3D" id="1.10.10.10">
    <property type="entry name" value="Winged helix-like DNA-binding domain superfamily/Winged helix DNA-binding domain"/>
    <property type="match status" value="1"/>
</dbReference>
<dbReference type="GO" id="GO:1901135">
    <property type="term" value="P:carbohydrate derivative metabolic process"/>
    <property type="evidence" value="ECO:0007669"/>
    <property type="project" value="InterPro"/>
</dbReference>
<keyword evidence="1" id="KW-0805">Transcription regulation</keyword>
<dbReference type="InterPro" id="IPR035472">
    <property type="entry name" value="RpiR-like_SIS"/>
</dbReference>
<dbReference type="SUPFAM" id="SSF53697">
    <property type="entry name" value="SIS domain"/>
    <property type="match status" value="1"/>
</dbReference>
<evidence type="ECO:0000313" key="6">
    <source>
        <dbReference type="Proteomes" id="UP000559117"/>
    </source>
</evidence>
<evidence type="ECO:0000256" key="3">
    <source>
        <dbReference type="ARBA" id="ARBA00023163"/>
    </source>
</evidence>
<dbReference type="PROSITE" id="PS51071">
    <property type="entry name" value="HTH_RPIR"/>
    <property type="match status" value="1"/>
</dbReference>
<dbReference type="SUPFAM" id="SSF46689">
    <property type="entry name" value="Homeodomain-like"/>
    <property type="match status" value="1"/>
</dbReference>
<dbReference type="PANTHER" id="PTHR30514">
    <property type="entry name" value="GLUCOKINASE"/>
    <property type="match status" value="1"/>
</dbReference>
<keyword evidence="6" id="KW-1185">Reference proteome</keyword>
<organism evidence="5 6">
    <name type="scientific">Pectinatus brassicae</name>
    <dbReference type="NCBI Taxonomy" id="862415"/>
    <lineage>
        <taxon>Bacteria</taxon>
        <taxon>Bacillati</taxon>
        <taxon>Bacillota</taxon>
        <taxon>Negativicutes</taxon>
        <taxon>Selenomonadales</taxon>
        <taxon>Selenomonadaceae</taxon>
        <taxon>Pectinatus</taxon>
    </lineage>
</organism>
<dbReference type="PANTHER" id="PTHR30514:SF1">
    <property type="entry name" value="HTH-TYPE TRANSCRIPTIONAL REGULATOR HEXR-RELATED"/>
    <property type="match status" value="1"/>
</dbReference>
<name>A0A840UNG1_9FIRM</name>
<accession>A0A840UNG1</accession>
<feature type="domain" description="HTH rpiR-type" evidence="4">
    <location>
        <begin position="1"/>
        <end position="77"/>
    </location>
</feature>
<dbReference type="InterPro" id="IPR046348">
    <property type="entry name" value="SIS_dom_sf"/>
</dbReference>
<dbReference type="RefSeq" id="WP_183863192.1">
    <property type="nucleotide sequence ID" value="NZ_JACHFH010000047.1"/>
</dbReference>
<proteinExistence type="predicted"/>
<evidence type="ECO:0000256" key="2">
    <source>
        <dbReference type="ARBA" id="ARBA00023125"/>
    </source>
</evidence>
<keyword evidence="3" id="KW-0804">Transcription</keyword>
<dbReference type="InterPro" id="IPR047640">
    <property type="entry name" value="RpiR-like"/>
</dbReference>
<reference evidence="5 6" key="1">
    <citation type="submission" date="2020-08" db="EMBL/GenBank/DDBJ databases">
        <title>Genomic Encyclopedia of Type Strains, Phase IV (KMG-IV): sequencing the most valuable type-strain genomes for metagenomic binning, comparative biology and taxonomic classification.</title>
        <authorList>
            <person name="Goeker M."/>
        </authorList>
    </citation>
    <scope>NUCLEOTIDE SEQUENCE [LARGE SCALE GENOMIC DNA]</scope>
    <source>
        <strain evidence="5 6">DSM 24661</strain>
    </source>
</reference>
<dbReference type="Gene3D" id="3.40.50.10490">
    <property type="entry name" value="Glucose-6-phosphate isomerase like protein, domain 1"/>
    <property type="match status" value="1"/>
</dbReference>
<dbReference type="Proteomes" id="UP000559117">
    <property type="component" value="Unassembled WGS sequence"/>
</dbReference>
<dbReference type="InterPro" id="IPR000281">
    <property type="entry name" value="HTH_RpiR"/>
</dbReference>
<dbReference type="GO" id="GO:0097367">
    <property type="term" value="F:carbohydrate derivative binding"/>
    <property type="evidence" value="ECO:0007669"/>
    <property type="project" value="InterPro"/>
</dbReference>
<dbReference type="AlphaFoldDB" id="A0A840UNG1"/>
<dbReference type="GO" id="GO:0003700">
    <property type="term" value="F:DNA-binding transcription factor activity"/>
    <property type="evidence" value="ECO:0007669"/>
    <property type="project" value="InterPro"/>
</dbReference>
<sequence>MHLESLVTNNLSKLNPTDIIVWQYICNHKKECCYISIYDLAKKCNVSRTTVLRFAQKISLDGFSDLKMMLKMELGKDKDIPSIDIAKAAINLCQKVGNEVAKQDFTSANKLMYKAQRVFIYPSGYVQENVANEMKRLFLSCNLLIYEIKGIDEFKRILKNISSNDLFIIISLSGESAHVVEFARQLHIHNVPFCYSHITAQ</sequence>
<keyword evidence="2" id="KW-0238">DNA-binding</keyword>
<dbReference type="Pfam" id="PF01418">
    <property type="entry name" value="HTH_6"/>
    <property type="match status" value="1"/>
</dbReference>
<dbReference type="InterPro" id="IPR036388">
    <property type="entry name" value="WH-like_DNA-bd_sf"/>
</dbReference>
<dbReference type="InterPro" id="IPR009057">
    <property type="entry name" value="Homeodomain-like_sf"/>
</dbReference>
<dbReference type="EMBL" id="JACHFH010000047">
    <property type="protein sequence ID" value="MBB5337407.1"/>
    <property type="molecule type" value="Genomic_DNA"/>
</dbReference>
<dbReference type="GO" id="GO:0003677">
    <property type="term" value="F:DNA binding"/>
    <property type="evidence" value="ECO:0007669"/>
    <property type="project" value="UniProtKB-KW"/>
</dbReference>
<dbReference type="Pfam" id="PF01380">
    <property type="entry name" value="SIS"/>
    <property type="match status" value="1"/>
</dbReference>
<dbReference type="CDD" id="cd05013">
    <property type="entry name" value="SIS_RpiR"/>
    <property type="match status" value="1"/>
</dbReference>
<protein>
    <submittedName>
        <fullName evidence="5">RpiR family glv operon transcriptional regulator</fullName>
    </submittedName>
</protein>
<evidence type="ECO:0000256" key="1">
    <source>
        <dbReference type="ARBA" id="ARBA00023015"/>
    </source>
</evidence>
<dbReference type="InterPro" id="IPR001347">
    <property type="entry name" value="SIS_dom"/>
</dbReference>